<dbReference type="eggNOG" id="ENOG502SJQV">
    <property type="taxonomic scope" value="Eukaryota"/>
</dbReference>
<accession>A0A093VRV8</accession>
<keyword evidence="2" id="KW-0067">ATP-binding</keyword>
<keyword evidence="2" id="KW-0378">Hydrolase</keyword>
<dbReference type="EMBL" id="JPOX01000009">
    <property type="protein sequence ID" value="KFX49371.1"/>
    <property type="molecule type" value="Genomic_DNA"/>
</dbReference>
<feature type="domain" description="F-box" evidence="1">
    <location>
        <begin position="1"/>
        <end position="49"/>
    </location>
</feature>
<dbReference type="InterPro" id="IPR001810">
    <property type="entry name" value="F-box_dom"/>
</dbReference>
<gene>
    <name evidence="2" type="ORF">GQ26_0090440</name>
</gene>
<sequence>MGALTLLPVELLDLILSYLPNRDIKSLRLTCLTLSRLAQLRLNRVFLSANPLNIKVLREIADHETFRHNVVEIIWDDARLIEHAPERVLELLDGENWAQWGDDPNSYEGIPWWFEESYEENVKNRRSQETFQEADPSIHVSWEFYQQLIQQQKTVLESDDDVKAFRYGLQRFPRLRRVTVTPIAHGVLDMPLYETPMIRSFPPKFNYPISYTWPPYESNSQSSYTLQPWTQEKMKWRGFCVVIDELSKISNNVSEFVIDTHTLHLTGLSCRVFDQPCEEYTNLVSLLPGFSHIDLTLSADGQSSRAHRWSSFRSGLLKSALSAASDLKHFSLQINVNHEKSRHFNMPADHPFDPEHFIPLDTILPKISEKWKKLQHFGLSGFLVRGDDLLSVLADLPASVRSVELSHLDFMDRDPNAYRDLLVNIRDKLGWGQRAEHERPVLTVHHKWNDIYNMHYYCYDKAVNDFVYHGGLDPFRRRTMGDQGLYRLINPFRAYYGSEATSDTSMPLEILE</sequence>
<name>A0A093VRV8_TALMA</name>
<dbReference type="GO" id="GO:0004386">
    <property type="term" value="F:helicase activity"/>
    <property type="evidence" value="ECO:0007669"/>
    <property type="project" value="UniProtKB-KW"/>
</dbReference>
<evidence type="ECO:0000259" key="1">
    <source>
        <dbReference type="PROSITE" id="PS50181"/>
    </source>
</evidence>
<proteinExistence type="predicted"/>
<keyword evidence="2" id="KW-0547">Nucleotide-binding</keyword>
<organism evidence="2">
    <name type="scientific">Talaromyces marneffei PM1</name>
    <dbReference type="NCBI Taxonomy" id="1077442"/>
    <lineage>
        <taxon>Eukaryota</taxon>
        <taxon>Fungi</taxon>
        <taxon>Dikarya</taxon>
        <taxon>Ascomycota</taxon>
        <taxon>Pezizomycotina</taxon>
        <taxon>Eurotiomycetes</taxon>
        <taxon>Eurotiomycetidae</taxon>
        <taxon>Eurotiales</taxon>
        <taxon>Trichocomaceae</taxon>
        <taxon>Talaromyces</taxon>
        <taxon>Talaromyces sect. Talaromyces</taxon>
    </lineage>
</organism>
<dbReference type="HOGENOM" id="CLU_021598_2_0_1"/>
<evidence type="ECO:0000313" key="2">
    <source>
        <dbReference type="EMBL" id="KFX49371.1"/>
    </source>
</evidence>
<dbReference type="CDD" id="cd09917">
    <property type="entry name" value="F-box_SF"/>
    <property type="match status" value="1"/>
</dbReference>
<dbReference type="SUPFAM" id="SSF81383">
    <property type="entry name" value="F-box domain"/>
    <property type="match status" value="1"/>
</dbReference>
<reference evidence="2" key="1">
    <citation type="journal article" date="2014" name="PLoS Genet.">
        <title>Signature Gene Expression Reveals Novel Clues to the Molecular Mechanisms of Dimorphic Transition in Penicillium marneffei.</title>
        <authorList>
            <person name="Yang E."/>
            <person name="Wang G."/>
            <person name="Cai J."/>
            <person name="Woo P.C."/>
            <person name="Lau S.K."/>
            <person name="Yuen K.-Y."/>
            <person name="Chow W.-N."/>
            <person name="Lin X."/>
        </authorList>
    </citation>
    <scope>NUCLEOTIDE SEQUENCE [LARGE SCALE GENOMIC DNA]</scope>
    <source>
        <strain evidence="2">PM1</strain>
    </source>
</reference>
<dbReference type="InterPro" id="IPR036047">
    <property type="entry name" value="F-box-like_dom_sf"/>
</dbReference>
<protein>
    <submittedName>
        <fullName evidence="2">ATP-dependent helicase/nuclease subunit A</fullName>
    </submittedName>
</protein>
<keyword evidence="2" id="KW-0347">Helicase</keyword>
<dbReference type="PROSITE" id="PS50181">
    <property type="entry name" value="FBOX"/>
    <property type="match status" value="1"/>
</dbReference>
<dbReference type="AlphaFoldDB" id="A0A093VRV8"/>
<comment type="caution">
    <text evidence="2">The sequence shown here is derived from an EMBL/GenBank/DDBJ whole genome shotgun (WGS) entry which is preliminary data.</text>
</comment>